<gene>
    <name evidence="2" type="ORF">N7456_005597</name>
</gene>
<sequence>MNTSYHRQKRSNETAELTPPHPWTAPPMVSIQAPPQPQFIQPKVMPQAPQVPKPGPRYHGIFSSDDEQMAAARRQQNTIQRSNRVIRRQGESPATTPSLSQL</sequence>
<comment type="caution">
    <text evidence="2">The sequence shown here is derived from an EMBL/GenBank/DDBJ whole genome shotgun (WGS) entry which is preliminary data.</text>
</comment>
<feature type="region of interest" description="Disordered" evidence="1">
    <location>
        <begin position="1"/>
        <end position="36"/>
    </location>
</feature>
<keyword evidence="3" id="KW-1185">Reference proteome</keyword>
<feature type="compositionally biased region" description="Polar residues" evidence="1">
    <location>
        <begin position="74"/>
        <end position="83"/>
    </location>
</feature>
<evidence type="ECO:0000313" key="3">
    <source>
        <dbReference type="Proteomes" id="UP001149165"/>
    </source>
</evidence>
<dbReference type="Proteomes" id="UP001149165">
    <property type="component" value="Unassembled WGS sequence"/>
</dbReference>
<reference evidence="2" key="1">
    <citation type="submission" date="2022-11" db="EMBL/GenBank/DDBJ databases">
        <authorList>
            <person name="Petersen C."/>
        </authorList>
    </citation>
    <scope>NUCLEOTIDE SEQUENCE</scope>
    <source>
        <strain evidence="2">IBT 30069</strain>
    </source>
</reference>
<feature type="compositionally biased region" description="Polar residues" evidence="1">
    <location>
        <begin position="92"/>
        <end position="102"/>
    </location>
</feature>
<proteinExistence type="predicted"/>
<accession>A0A9W9G0C2</accession>
<name>A0A9W9G0C2_9EURO</name>
<protein>
    <submittedName>
        <fullName evidence="2">Uncharacterized protein</fullName>
    </submittedName>
</protein>
<reference evidence="2" key="2">
    <citation type="journal article" date="2023" name="IMA Fungus">
        <title>Comparative genomic study of the Penicillium genus elucidates a diverse pangenome and 15 lateral gene transfer events.</title>
        <authorList>
            <person name="Petersen C."/>
            <person name="Sorensen T."/>
            <person name="Nielsen M.R."/>
            <person name="Sondergaard T.E."/>
            <person name="Sorensen J.L."/>
            <person name="Fitzpatrick D.A."/>
            <person name="Frisvad J.C."/>
            <person name="Nielsen K.L."/>
        </authorList>
    </citation>
    <scope>NUCLEOTIDE SEQUENCE</scope>
    <source>
        <strain evidence="2">IBT 30069</strain>
    </source>
</reference>
<dbReference type="EMBL" id="JAPQKH010000003">
    <property type="protein sequence ID" value="KAJ5108922.1"/>
    <property type="molecule type" value="Genomic_DNA"/>
</dbReference>
<evidence type="ECO:0000313" key="2">
    <source>
        <dbReference type="EMBL" id="KAJ5108922.1"/>
    </source>
</evidence>
<dbReference type="AlphaFoldDB" id="A0A9W9G0C2"/>
<evidence type="ECO:0000256" key="1">
    <source>
        <dbReference type="SAM" id="MobiDB-lite"/>
    </source>
</evidence>
<organism evidence="2 3">
    <name type="scientific">Penicillium angulare</name>
    <dbReference type="NCBI Taxonomy" id="116970"/>
    <lineage>
        <taxon>Eukaryota</taxon>
        <taxon>Fungi</taxon>
        <taxon>Dikarya</taxon>
        <taxon>Ascomycota</taxon>
        <taxon>Pezizomycotina</taxon>
        <taxon>Eurotiomycetes</taxon>
        <taxon>Eurotiomycetidae</taxon>
        <taxon>Eurotiales</taxon>
        <taxon>Aspergillaceae</taxon>
        <taxon>Penicillium</taxon>
    </lineage>
</organism>
<feature type="region of interest" description="Disordered" evidence="1">
    <location>
        <begin position="66"/>
        <end position="102"/>
    </location>
</feature>